<dbReference type="AlphaFoldDB" id="A0AAV2H668"/>
<keyword evidence="3" id="KW-1185">Reference proteome</keyword>
<proteinExistence type="predicted"/>
<dbReference type="EMBL" id="CAXITT010000044">
    <property type="protein sequence ID" value="CAL1529182.1"/>
    <property type="molecule type" value="Genomic_DNA"/>
</dbReference>
<evidence type="ECO:0000313" key="2">
    <source>
        <dbReference type="EMBL" id="CAL1529182.1"/>
    </source>
</evidence>
<keyword evidence="1" id="KW-0472">Membrane</keyword>
<dbReference type="Proteomes" id="UP001497497">
    <property type="component" value="Unassembled WGS sequence"/>
</dbReference>
<comment type="caution">
    <text evidence="2">The sequence shown here is derived from an EMBL/GenBank/DDBJ whole genome shotgun (WGS) entry which is preliminary data.</text>
</comment>
<evidence type="ECO:0000256" key="1">
    <source>
        <dbReference type="SAM" id="Phobius"/>
    </source>
</evidence>
<accession>A0AAV2H668</accession>
<protein>
    <submittedName>
        <fullName evidence="2">Uncharacterized protein</fullName>
    </submittedName>
</protein>
<feature type="transmembrane region" description="Helical" evidence="1">
    <location>
        <begin position="40"/>
        <end position="58"/>
    </location>
</feature>
<keyword evidence="1" id="KW-0812">Transmembrane</keyword>
<gene>
    <name evidence="2" type="ORF">GSLYS_00003337001</name>
</gene>
<sequence length="109" mass="12547">MFVEWLTFLATHSRGENWKLPDEQFPWIVKRVMDSGFKSPMGYFAVGSLHLLPLWLYGVETSLLTKTLSVPKGVQSTALYVLIIGRVLCGIVELFYIKEYALHLLQNER</sequence>
<name>A0AAV2H668_LYMST</name>
<organism evidence="2 3">
    <name type="scientific">Lymnaea stagnalis</name>
    <name type="common">Great pond snail</name>
    <name type="synonym">Helix stagnalis</name>
    <dbReference type="NCBI Taxonomy" id="6523"/>
    <lineage>
        <taxon>Eukaryota</taxon>
        <taxon>Metazoa</taxon>
        <taxon>Spiralia</taxon>
        <taxon>Lophotrochozoa</taxon>
        <taxon>Mollusca</taxon>
        <taxon>Gastropoda</taxon>
        <taxon>Heterobranchia</taxon>
        <taxon>Euthyneura</taxon>
        <taxon>Panpulmonata</taxon>
        <taxon>Hygrophila</taxon>
        <taxon>Lymnaeoidea</taxon>
        <taxon>Lymnaeidae</taxon>
        <taxon>Lymnaea</taxon>
    </lineage>
</organism>
<evidence type="ECO:0000313" key="3">
    <source>
        <dbReference type="Proteomes" id="UP001497497"/>
    </source>
</evidence>
<reference evidence="2 3" key="1">
    <citation type="submission" date="2024-04" db="EMBL/GenBank/DDBJ databases">
        <authorList>
            <consortium name="Genoscope - CEA"/>
            <person name="William W."/>
        </authorList>
    </citation>
    <scope>NUCLEOTIDE SEQUENCE [LARGE SCALE GENOMIC DNA]</scope>
</reference>
<keyword evidence="1" id="KW-1133">Transmembrane helix</keyword>
<feature type="transmembrane region" description="Helical" evidence="1">
    <location>
        <begin position="78"/>
        <end position="97"/>
    </location>
</feature>